<comment type="caution">
    <text evidence="1">The sequence shown here is derived from an EMBL/GenBank/DDBJ whole genome shotgun (WGS) entry which is preliminary data.</text>
</comment>
<accession>C6LN78</accession>
<organism evidence="1 2">
    <name type="scientific">Giardia intestinalis (strain ATCC 50581 / GS clone H7)</name>
    <name type="common">Giardia lamblia</name>
    <dbReference type="NCBI Taxonomy" id="598745"/>
    <lineage>
        <taxon>Eukaryota</taxon>
        <taxon>Metamonada</taxon>
        <taxon>Diplomonadida</taxon>
        <taxon>Hexamitidae</taxon>
        <taxon>Giardiinae</taxon>
        <taxon>Giardia</taxon>
    </lineage>
</organism>
<protein>
    <submittedName>
        <fullName evidence="1">Uncharacterized protein</fullName>
    </submittedName>
</protein>
<sequence length="181" mass="20355">MAAIKQENNISELTCVFDKNGNVVAEGKLITTFKTHLHELVERTRHYILNTLVWRASGGEINSEAWQLVACYLALYNIQLTAKPKPETSKEGCKQYAFFVSHGNPRAMRGFKLPVEAGDGYFRLPDAFRLLLTRTFEENKHLLIYPGPLDYANFNASSVDEPPLGTNEAMTVRSHIAQPAK</sequence>
<name>C6LN78_GIAIB</name>
<dbReference type="Proteomes" id="UP000002488">
    <property type="component" value="Unassembled WGS sequence"/>
</dbReference>
<proteinExistence type="predicted"/>
<dbReference type="EMBL" id="ACGJ01000232">
    <property type="protein sequence ID" value="EET02529.1"/>
    <property type="molecule type" value="Genomic_DNA"/>
</dbReference>
<evidence type="ECO:0000313" key="1">
    <source>
        <dbReference type="EMBL" id="EET02529.1"/>
    </source>
</evidence>
<reference evidence="1 2" key="1">
    <citation type="journal article" date="2009" name="PLoS Pathog.">
        <title>Draft genome sequencing of giardia intestinalis assemblage B isolate GS: is human giardiasis caused by two different species?</title>
        <authorList>
            <person name="Franzen O."/>
            <person name="Jerlstrom-Hultqvist J."/>
            <person name="Castro E."/>
            <person name="Sherwood E."/>
            <person name="Ankarklev J."/>
            <person name="Reiner D.S."/>
            <person name="Palm D."/>
            <person name="Andersson J.O."/>
            <person name="Andersson B."/>
            <person name="Svard S.G."/>
        </authorList>
    </citation>
    <scope>NUCLEOTIDE SEQUENCE [LARGE SCALE GENOMIC DNA]</scope>
    <source>
        <strain evidence="2">ATCC 50581 / GS clone H7</strain>
    </source>
</reference>
<gene>
    <name evidence="1" type="ORF">GL50581_180</name>
</gene>
<evidence type="ECO:0000313" key="2">
    <source>
        <dbReference type="Proteomes" id="UP000002488"/>
    </source>
</evidence>
<dbReference type="VEuPathDB" id="GiardiaDB:GL50581_180"/>
<dbReference type="AlphaFoldDB" id="C6LN78"/>